<proteinExistence type="predicted"/>
<feature type="domain" description="Aldehyde oxidase/xanthine dehydrogenase second molybdopterin binding" evidence="1">
    <location>
        <begin position="22"/>
        <end position="59"/>
    </location>
</feature>
<evidence type="ECO:0000313" key="3">
    <source>
        <dbReference type="Proteomes" id="UP000555393"/>
    </source>
</evidence>
<sequence length="62" mass="6495">MIGPGTPDFTRYRIPIETGYIAVHVKMAPDGTVTINLGLQSHGQGLESTMARVAANALGEIG</sequence>
<accession>A0A841LY13</accession>
<keyword evidence="3" id="KW-1185">Reference proteome</keyword>
<evidence type="ECO:0000259" key="1">
    <source>
        <dbReference type="Pfam" id="PF20256"/>
    </source>
</evidence>
<protein>
    <submittedName>
        <fullName evidence="2">CO/xanthine dehydrogenase Mo-binding subunit</fullName>
    </submittedName>
</protein>
<dbReference type="Pfam" id="PF20256">
    <property type="entry name" value="MoCoBD_2"/>
    <property type="match status" value="1"/>
</dbReference>
<dbReference type="SUPFAM" id="SSF56003">
    <property type="entry name" value="Molybdenum cofactor-binding domain"/>
    <property type="match status" value="1"/>
</dbReference>
<dbReference type="AlphaFoldDB" id="A0A841LY13"/>
<evidence type="ECO:0000313" key="2">
    <source>
        <dbReference type="EMBL" id="MBB6261432.1"/>
    </source>
</evidence>
<comment type="caution">
    <text evidence="2">The sequence shown here is derived from an EMBL/GenBank/DDBJ whole genome shotgun (WGS) entry which is preliminary data.</text>
</comment>
<name>A0A841LY13_9HYPH</name>
<reference evidence="2 3" key="1">
    <citation type="submission" date="2020-08" db="EMBL/GenBank/DDBJ databases">
        <title>Genomic Encyclopedia of Type Strains, Phase IV (KMG-IV): sequencing the most valuable type-strain genomes for metagenomic binning, comparative biology and taxonomic classification.</title>
        <authorList>
            <person name="Goeker M."/>
        </authorList>
    </citation>
    <scope>NUCLEOTIDE SEQUENCE [LARGE SCALE GENOMIC DNA]</scope>
    <source>
        <strain evidence="2 3">DSM 22336</strain>
    </source>
</reference>
<dbReference type="InterPro" id="IPR046867">
    <property type="entry name" value="AldOxase/xan_DH_MoCoBD2"/>
</dbReference>
<dbReference type="GO" id="GO:0016491">
    <property type="term" value="F:oxidoreductase activity"/>
    <property type="evidence" value="ECO:0007669"/>
    <property type="project" value="InterPro"/>
</dbReference>
<dbReference type="InterPro" id="IPR037165">
    <property type="entry name" value="AldOxase/xan_DH_Mopterin-bd_sf"/>
</dbReference>
<gene>
    <name evidence="2" type="ORF">FHS77_001987</name>
</gene>
<organism evidence="2 3">
    <name type="scientific">Paenochrobactrum gallinarii</name>
    <dbReference type="NCBI Taxonomy" id="643673"/>
    <lineage>
        <taxon>Bacteria</taxon>
        <taxon>Pseudomonadati</taxon>
        <taxon>Pseudomonadota</taxon>
        <taxon>Alphaproteobacteria</taxon>
        <taxon>Hyphomicrobiales</taxon>
        <taxon>Brucellaceae</taxon>
        <taxon>Paenochrobactrum</taxon>
    </lineage>
</organism>
<dbReference type="RefSeq" id="WP_184222786.1">
    <property type="nucleotide sequence ID" value="NZ_JACIIU010000008.1"/>
</dbReference>
<dbReference type="Proteomes" id="UP000555393">
    <property type="component" value="Unassembled WGS sequence"/>
</dbReference>
<dbReference type="Gene3D" id="3.30.365.10">
    <property type="entry name" value="Aldehyde oxidase/xanthine dehydrogenase, molybdopterin binding domain"/>
    <property type="match status" value="1"/>
</dbReference>
<dbReference type="EMBL" id="JACIIU010000008">
    <property type="protein sequence ID" value="MBB6261432.1"/>
    <property type="molecule type" value="Genomic_DNA"/>
</dbReference>